<evidence type="ECO:0000256" key="8">
    <source>
        <dbReference type="ARBA" id="ARBA00023242"/>
    </source>
</evidence>
<proteinExistence type="predicted"/>
<evidence type="ECO:0000256" key="6">
    <source>
        <dbReference type="ARBA" id="ARBA00022843"/>
    </source>
</evidence>
<evidence type="ECO:0000256" key="4">
    <source>
        <dbReference type="ARBA" id="ARBA00022059"/>
    </source>
</evidence>
<dbReference type="AlphaFoldDB" id="A0AAW1N262"/>
<organism evidence="11 12">
    <name type="scientific">Popillia japonica</name>
    <name type="common">Japanese beetle</name>
    <dbReference type="NCBI Taxonomy" id="7064"/>
    <lineage>
        <taxon>Eukaryota</taxon>
        <taxon>Metazoa</taxon>
        <taxon>Ecdysozoa</taxon>
        <taxon>Arthropoda</taxon>
        <taxon>Hexapoda</taxon>
        <taxon>Insecta</taxon>
        <taxon>Pterygota</taxon>
        <taxon>Neoptera</taxon>
        <taxon>Endopterygota</taxon>
        <taxon>Coleoptera</taxon>
        <taxon>Polyphaga</taxon>
        <taxon>Scarabaeiformia</taxon>
        <taxon>Scarabaeidae</taxon>
        <taxon>Rutelinae</taxon>
        <taxon>Popillia</taxon>
    </lineage>
</organism>
<evidence type="ECO:0000256" key="10">
    <source>
        <dbReference type="SAM" id="MobiDB-lite"/>
    </source>
</evidence>
<feature type="compositionally biased region" description="Basic and acidic residues" evidence="10">
    <location>
        <begin position="1"/>
        <end position="23"/>
    </location>
</feature>
<evidence type="ECO:0000256" key="7">
    <source>
        <dbReference type="ARBA" id="ARBA00022990"/>
    </source>
</evidence>
<dbReference type="Proteomes" id="UP001458880">
    <property type="component" value="Unassembled WGS sequence"/>
</dbReference>
<evidence type="ECO:0000313" key="12">
    <source>
        <dbReference type="Proteomes" id="UP001458880"/>
    </source>
</evidence>
<evidence type="ECO:0000256" key="5">
    <source>
        <dbReference type="ARBA" id="ARBA00022553"/>
    </source>
</evidence>
<comment type="subcellular location">
    <subcellularLocation>
        <location evidence="2">Nucleus</location>
    </subcellularLocation>
</comment>
<dbReference type="GO" id="GO:0016567">
    <property type="term" value="P:protein ubiquitination"/>
    <property type="evidence" value="ECO:0007669"/>
    <property type="project" value="InterPro"/>
</dbReference>
<dbReference type="EMBL" id="JASPKY010000018">
    <property type="protein sequence ID" value="KAK9752751.1"/>
    <property type="molecule type" value="Genomic_DNA"/>
</dbReference>
<keyword evidence="6" id="KW-0832">Ubl conjugation</keyword>
<evidence type="ECO:0000256" key="2">
    <source>
        <dbReference type="ARBA" id="ARBA00004123"/>
    </source>
</evidence>
<dbReference type="Pfam" id="PF15473">
    <property type="entry name" value="PCNP"/>
    <property type="match status" value="1"/>
</dbReference>
<evidence type="ECO:0000256" key="1">
    <source>
        <dbReference type="ARBA" id="ARBA00002646"/>
    </source>
</evidence>
<evidence type="ECO:0000313" key="11">
    <source>
        <dbReference type="EMBL" id="KAK9752751.1"/>
    </source>
</evidence>
<keyword evidence="8" id="KW-0539">Nucleus</keyword>
<name>A0AAW1N262_POPJA</name>
<comment type="caution">
    <text evidence="11">The sequence shown here is derived from an EMBL/GenBank/DDBJ whole genome shotgun (WGS) entry which is preliminary data.</text>
</comment>
<feature type="compositionally biased region" description="Acidic residues" evidence="10">
    <location>
        <begin position="78"/>
        <end position="87"/>
    </location>
</feature>
<keyword evidence="5" id="KW-0597">Phosphoprotein</keyword>
<feature type="region of interest" description="Disordered" evidence="10">
    <location>
        <begin position="56"/>
        <end position="118"/>
    </location>
</feature>
<dbReference type="InterPro" id="IPR029169">
    <property type="entry name" value="PCNP"/>
</dbReference>
<evidence type="ECO:0000256" key="3">
    <source>
        <dbReference type="ARBA" id="ARBA00011097"/>
    </source>
</evidence>
<gene>
    <name evidence="11" type="ORF">QE152_g4031</name>
</gene>
<feature type="compositionally biased region" description="Polar residues" evidence="10">
    <location>
        <begin position="101"/>
        <end position="116"/>
    </location>
</feature>
<comment type="subunit">
    <text evidence="3">Interacts with UHRF2/NIRF.</text>
</comment>
<evidence type="ECO:0000256" key="9">
    <source>
        <dbReference type="ARBA" id="ARBA00023306"/>
    </source>
</evidence>
<dbReference type="GO" id="GO:0005634">
    <property type="term" value="C:nucleus"/>
    <property type="evidence" value="ECO:0007669"/>
    <property type="project" value="UniProtKB-SubCell"/>
</dbReference>
<protein>
    <recommendedName>
        <fullName evidence="4">PEST proteolytic signal-containing nuclear protein</fullName>
    </recommendedName>
</protein>
<feature type="region of interest" description="Disordered" evidence="10">
    <location>
        <begin position="1"/>
        <end position="42"/>
    </location>
</feature>
<keyword evidence="9" id="KW-0131">Cell cycle</keyword>
<dbReference type="GO" id="GO:0043161">
    <property type="term" value="P:proteasome-mediated ubiquitin-dependent protein catabolic process"/>
    <property type="evidence" value="ECO:0007669"/>
    <property type="project" value="TreeGrafter"/>
</dbReference>
<dbReference type="PANTHER" id="PTHR16523:SF6">
    <property type="entry name" value="PEST PROTEOLYTIC SIGNAL-CONTAINING NUCLEAR PROTEIN"/>
    <property type="match status" value="1"/>
</dbReference>
<dbReference type="PANTHER" id="PTHR16523">
    <property type="entry name" value="PEST PROTEOLYTIC SIGNAL-CONTAINING NUCLEAR PROTEIN"/>
    <property type="match status" value="1"/>
</dbReference>
<feature type="compositionally biased region" description="Polar residues" evidence="10">
    <location>
        <begin position="60"/>
        <end position="77"/>
    </location>
</feature>
<sequence>MSRKYGEDITKRSGLETVRDRSRSRSPPPRRSDDRKPDNVALGAKHRLKSMGIQMKLSGQKPTPNKQKLSVASAFNQDSDDEPEEMPPEAKMRMRNIGRDTPTSSGPNSFGKTKQGFSDAKKVFEKNLKEAMENALKDD</sequence>
<keyword evidence="7" id="KW-0007">Acetylation</keyword>
<accession>A0AAW1N262</accession>
<comment type="function">
    <text evidence="1">May be involved in cell cycle regulation.</text>
</comment>
<keyword evidence="12" id="KW-1185">Reference proteome</keyword>
<reference evidence="11 12" key="1">
    <citation type="journal article" date="2024" name="BMC Genomics">
        <title>De novo assembly and annotation of Popillia japonica's genome with initial clues to its potential as an invasive pest.</title>
        <authorList>
            <person name="Cucini C."/>
            <person name="Boschi S."/>
            <person name="Funari R."/>
            <person name="Cardaioli E."/>
            <person name="Iannotti N."/>
            <person name="Marturano G."/>
            <person name="Paoli F."/>
            <person name="Bruttini M."/>
            <person name="Carapelli A."/>
            <person name="Frati F."/>
            <person name="Nardi F."/>
        </authorList>
    </citation>
    <scope>NUCLEOTIDE SEQUENCE [LARGE SCALE GENOMIC DNA]</scope>
    <source>
        <strain evidence="11">DMR45628</strain>
    </source>
</reference>